<dbReference type="Proteomes" id="UP000177515">
    <property type="component" value="Plasmid unnamed1"/>
</dbReference>
<gene>
    <name evidence="2" type="ORF">BKK80_34980</name>
</gene>
<sequence>MSTNLTDKQEAVLVFAALHGKIDFYEATMMGATGSTLASMTKKGWLDKQESEAGNDWTVTEAGKALVPPSVQVTTDSRDDHF</sequence>
<reference evidence="2 3" key="1">
    <citation type="submission" date="2016-10" db="EMBL/GenBank/DDBJ databases">
        <title>Complete genome sequences of three Cupriavidus strains isolated from various Malaysian environments.</title>
        <authorList>
            <person name="Abdullah A.A.-A."/>
            <person name="Shafie N.A.H."/>
            <person name="Lau N.S."/>
        </authorList>
    </citation>
    <scope>NUCLEOTIDE SEQUENCE [LARGE SCALE GENOMIC DNA]</scope>
    <source>
        <strain evidence="2 3">USMAA1020</strain>
        <plasmid evidence="2 3">unnamed1</plasmid>
    </source>
</reference>
<protein>
    <recommendedName>
        <fullName evidence="4">MarR family transcriptional regulator</fullName>
    </recommendedName>
</protein>
<evidence type="ECO:0000313" key="2">
    <source>
        <dbReference type="EMBL" id="AOZ11160.1"/>
    </source>
</evidence>
<feature type="region of interest" description="Disordered" evidence="1">
    <location>
        <begin position="60"/>
        <end position="82"/>
    </location>
</feature>
<accession>A0ABM6FGT7</accession>
<keyword evidence="2" id="KW-0614">Plasmid</keyword>
<evidence type="ECO:0000313" key="3">
    <source>
        <dbReference type="Proteomes" id="UP000177515"/>
    </source>
</evidence>
<dbReference type="RefSeq" id="WP_071073768.1">
    <property type="nucleotide sequence ID" value="NZ_CP017756.1"/>
</dbReference>
<evidence type="ECO:0008006" key="4">
    <source>
        <dbReference type="Google" id="ProtNLM"/>
    </source>
</evidence>
<proteinExistence type="predicted"/>
<evidence type="ECO:0000256" key="1">
    <source>
        <dbReference type="SAM" id="MobiDB-lite"/>
    </source>
</evidence>
<organism evidence="2 3">
    <name type="scientific">Cupriavidus malaysiensis</name>
    <dbReference type="NCBI Taxonomy" id="367825"/>
    <lineage>
        <taxon>Bacteria</taxon>
        <taxon>Pseudomonadati</taxon>
        <taxon>Pseudomonadota</taxon>
        <taxon>Betaproteobacteria</taxon>
        <taxon>Burkholderiales</taxon>
        <taxon>Burkholderiaceae</taxon>
        <taxon>Cupriavidus</taxon>
    </lineage>
</organism>
<name>A0ABM6FGT7_9BURK</name>
<geneLocation type="plasmid" evidence="2 3">
    <name>unnamed1</name>
</geneLocation>
<keyword evidence="3" id="KW-1185">Reference proteome</keyword>
<dbReference type="EMBL" id="CP017756">
    <property type="protein sequence ID" value="AOZ11160.1"/>
    <property type="molecule type" value="Genomic_DNA"/>
</dbReference>